<keyword evidence="6" id="KW-0007">Acetylation</keyword>
<evidence type="ECO:0000256" key="6">
    <source>
        <dbReference type="ARBA" id="ARBA00022990"/>
    </source>
</evidence>
<accession>A0A917AMY3</accession>
<dbReference type="Pfam" id="PF16177">
    <property type="entry name" value="ACAS_N"/>
    <property type="match status" value="1"/>
</dbReference>
<evidence type="ECO:0000259" key="9">
    <source>
        <dbReference type="Pfam" id="PF13193"/>
    </source>
</evidence>
<evidence type="ECO:0000256" key="7">
    <source>
        <dbReference type="SAM" id="Phobius"/>
    </source>
</evidence>
<name>A0A917AMY3_9BACI</name>
<dbReference type="GO" id="GO:0003987">
    <property type="term" value="F:acetate-CoA ligase activity"/>
    <property type="evidence" value="ECO:0007669"/>
    <property type="project" value="UniProtKB-EC"/>
</dbReference>
<keyword evidence="5" id="KW-0067">ATP-binding</keyword>
<dbReference type="Gene3D" id="3.40.50.12780">
    <property type="entry name" value="N-terminal domain of ligase-like"/>
    <property type="match status" value="1"/>
</dbReference>
<dbReference type="Gene3D" id="3.30.300.30">
    <property type="match status" value="1"/>
</dbReference>
<feature type="domain" description="AMP-dependent synthetase/ligase" evidence="8">
    <location>
        <begin position="95"/>
        <end position="475"/>
    </location>
</feature>
<evidence type="ECO:0000313" key="12">
    <source>
        <dbReference type="Proteomes" id="UP000605259"/>
    </source>
</evidence>
<protein>
    <recommendedName>
        <fullName evidence="2">acetate--CoA ligase</fullName>
        <ecNumber evidence="2">6.2.1.1</ecNumber>
    </recommendedName>
</protein>
<dbReference type="InterPro" id="IPR025110">
    <property type="entry name" value="AMP-bd_C"/>
</dbReference>
<sequence length="644" mass="72129">MHKAVWIPNKDYIEKTNLFQWMQSLGFDDYDTFYKKSIEETDWFWGEVEQTLGIKWMTPYTSVLEGEDIAFPYWYANGTCNIIQSALEQWVTNGETKNRLAIVSEREDGTYTQLTYEEVYKRVTAVANGLKKQGIKKGDRITIYMPMTPEIVIAMLGAITIGAIVSPVFSGFGHHALATRINAANSKMLITADGFSRRNKYVSLHDEIEKAIVSTPSLEKVVMVSDTTISDNPMYCCWAELEQGGDVLPIEEMRSDDPCMLLYTSGTTGKPKGTVHTHTGFPIKAAFDGKYGMNISKGDKLLWITDMGWMMGPFQVFSSLINGATIVMYDGVVDYPTSNRLFELIDKHDVTHLGISPTLIRSLMTKDDVHVEDYDLTSLQVIGSTGEPWNETPWLWLFKQICKENVPIFNYSGGTEIAGGIFGNVLVKPISPVTFNSPLPGMAATIVDKTGKHVVGEVGELCLTKPWVGMTKGFWEEDERYKETYWNKYENIWVHGDLAVTDGLYWSINGRSDDTLNIAGKRIGPTDYESILVQHDNVVEAAAIGVPDEKKGEVCYCFVVTKEERGDSEKFEQELKKLLQGSIGKALCPEAIHFISDLPKTRNAKVMRRVIKASFLGEDLGDLSSLVNPESVNEIIAISQKEND</sequence>
<evidence type="ECO:0000259" key="8">
    <source>
        <dbReference type="Pfam" id="PF00501"/>
    </source>
</evidence>
<dbReference type="PANTHER" id="PTHR24095">
    <property type="entry name" value="ACETYL-COENZYME A SYNTHETASE"/>
    <property type="match status" value="1"/>
</dbReference>
<keyword evidence="3" id="KW-0436">Ligase</keyword>
<evidence type="ECO:0000256" key="1">
    <source>
        <dbReference type="ARBA" id="ARBA00006432"/>
    </source>
</evidence>
<evidence type="ECO:0000256" key="4">
    <source>
        <dbReference type="ARBA" id="ARBA00022741"/>
    </source>
</evidence>
<evidence type="ECO:0000256" key="5">
    <source>
        <dbReference type="ARBA" id="ARBA00022840"/>
    </source>
</evidence>
<feature type="transmembrane region" description="Helical" evidence="7">
    <location>
        <begin position="151"/>
        <end position="172"/>
    </location>
</feature>
<dbReference type="PANTHER" id="PTHR24095:SF14">
    <property type="entry name" value="ACETYL-COENZYME A SYNTHETASE 1"/>
    <property type="match status" value="1"/>
</dbReference>
<dbReference type="AlphaFoldDB" id="A0A917AMY3"/>
<evidence type="ECO:0000256" key="2">
    <source>
        <dbReference type="ARBA" id="ARBA00013275"/>
    </source>
</evidence>
<feature type="domain" description="Acetyl-coenzyme A synthetase N-terminal" evidence="10">
    <location>
        <begin position="30"/>
        <end position="83"/>
    </location>
</feature>
<dbReference type="InterPro" id="IPR042099">
    <property type="entry name" value="ANL_N_sf"/>
</dbReference>
<dbReference type="SUPFAM" id="SSF56801">
    <property type="entry name" value="Acetyl-CoA synthetase-like"/>
    <property type="match status" value="1"/>
</dbReference>
<gene>
    <name evidence="11" type="ORF">GCM10007140_09390</name>
</gene>
<feature type="domain" description="AMP-binding enzyme C-terminal" evidence="9">
    <location>
        <begin position="528"/>
        <end position="605"/>
    </location>
</feature>
<proteinExistence type="inferred from homology"/>
<dbReference type="InterPro" id="IPR000873">
    <property type="entry name" value="AMP-dep_synth/lig_dom"/>
</dbReference>
<keyword evidence="4" id="KW-0547">Nucleotide-binding</keyword>
<dbReference type="GO" id="GO:0006085">
    <property type="term" value="P:acetyl-CoA biosynthetic process"/>
    <property type="evidence" value="ECO:0007669"/>
    <property type="project" value="TreeGrafter"/>
</dbReference>
<reference evidence="11" key="1">
    <citation type="journal article" date="2014" name="Int. J. Syst. Evol. Microbiol.">
        <title>Complete genome sequence of Corynebacterium casei LMG S-19264T (=DSM 44701T), isolated from a smear-ripened cheese.</title>
        <authorList>
            <consortium name="US DOE Joint Genome Institute (JGI-PGF)"/>
            <person name="Walter F."/>
            <person name="Albersmeier A."/>
            <person name="Kalinowski J."/>
            <person name="Ruckert C."/>
        </authorList>
    </citation>
    <scope>NUCLEOTIDE SEQUENCE</scope>
    <source>
        <strain evidence="11">CGMCC 1.12698</strain>
    </source>
</reference>
<keyword evidence="7" id="KW-1133">Transmembrane helix</keyword>
<dbReference type="Proteomes" id="UP000605259">
    <property type="component" value="Unassembled WGS sequence"/>
</dbReference>
<dbReference type="InterPro" id="IPR032387">
    <property type="entry name" value="ACAS_N"/>
</dbReference>
<dbReference type="EMBL" id="BMFK01000001">
    <property type="protein sequence ID" value="GGE61183.1"/>
    <property type="molecule type" value="Genomic_DNA"/>
</dbReference>
<keyword evidence="7" id="KW-0472">Membrane</keyword>
<evidence type="ECO:0000256" key="3">
    <source>
        <dbReference type="ARBA" id="ARBA00022598"/>
    </source>
</evidence>
<dbReference type="GO" id="GO:0005524">
    <property type="term" value="F:ATP binding"/>
    <property type="evidence" value="ECO:0007669"/>
    <property type="project" value="UniProtKB-KW"/>
</dbReference>
<evidence type="ECO:0000313" key="11">
    <source>
        <dbReference type="EMBL" id="GGE61183.1"/>
    </source>
</evidence>
<reference evidence="11" key="2">
    <citation type="submission" date="2020-09" db="EMBL/GenBank/DDBJ databases">
        <authorList>
            <person name="Sun Q."/>
            <person name="Zhou Y."/>
        </authorList>
    </citation>
    <scope>NUCLEOTIDE SEQUENCE</scope>
    <source>
        <strain evidence="11">CGMCC 1.12698</strain>
    </source>
</reference>
<evidence type="ECO:0000259" key="10">
    <source>
        <dbReference type="Pfam" id="PF16177"/>
    </source>
</evidence>
<dbReference type="EC" id="6.2.1.1" evidence="2"/>
<dbReference type="PROSITE" id="PS00455">
    <property type="entry name" value="AMP_BINDING"/>
    <property type="match status" value="1"/>
</dbReference>
<keyword evidence="12" id="KW-1185">Reference proteome</keyword>
<dbReference type="Pfam" id="PF00501">
    <property type="entry name" value="AMP-binding"/>
    <property type="match status" value="1"/>
</dbReference>
<dbReference type="InterPro" id="IPR020845">
    <property type="entry name" value="AMP-binding_CS"/>
</dbReference>
<organism evidence="11 12">
    <name type="scientific">Priestia taiwanensis</name>
    <dbReference type="NCBI Taxonomy" id="1347902"/>
    <lineage>
        <taxon>Bacteria</taxon>
        <taxon>Bacillati</taxon>
        <taxon>Bacillota</taxon>
        <taxon>Bacilli</taxon>
        <taxon>Bacillales</taxon>
        <taxon>Bacillaceae</taxon>
        <taxon>Priestia</taxon>
    </lineage>
</organism>
<dbReference type="Pfam" id="PF13193">
    <property type="entry name" value="AMP-binding_C"/>
    <property type="match status" value="1"/>
</dbReference>
<dbReference type="InterPro" id="IPR045851">
    <property type="entry name" value="AMP-bd_C_sf"/>
</dbReference>
<comment type="caution">
    <text evidence="11">The sequence shown here is derived from an EMBL/GenBank/DDBJ whole genome shotgun (WGS) entry which is preliminary data.</text>
</comment>
<keyword evidence="7" id="KW-0812">Transmembrane</keyword>
<comment type="similarity">
    <text evidence="1">Belongs to the ATP-dependent AMP-binding enzyme family.</text>
</comment>
<dbReference type="RefSeq" id="WP_188387261.1">
    <property type="nucleotide sequence ID" value="NZ_BMFK01000001.1"/>
</dbReference>